<feature type="transmembrane region" description="Helical" evidence="2">
    <location>
        <begin position="100"/>
        <end position="118"/>
    </location>
</feature>
<evidence type="ECO:0000313" key="5">
    <source>
        <dbReference type="Proteomes" id="UP001501005"/>
    </source>
</evidence>
<feature type="transmembrane region" description="Helical" evidence="2">
    <location>
        <begin position="168"/>
        <end position="188"/>
    </location>
</feature>
<keyword evidence="2" id="KW-0812">Transmembrane</keyword>
<evidence type="ECO:0000256" key="2">
    <source>
        <dbReference type="SAM" id="Phobius"/>
    </source>
</evidence>
<dbReference type="Pfam" id="PF01569">
    <property type="entry name" value="PAP2"/>
    <property type="match status" value="1"/>
</dbReference>
<dbReference type="SUPFAM" id="SSF48317">
    <property type="entry name" value="Acid phosphatase/Vanadium-dependent haloperoxidase"/>
    <property type="match status" value="1"/>
</dbReference>
<accession>A0ABN1P0I7</accession>
<keyword evidence="2" id="KW-1133">Transmembrane helix</keyword>
<feature type="domain" description="Phosphatidic acid phosphatase type 2/haloperoxidase" evidence="3">
    <location>
        <begin position="95"/>
        <end position="211"/>
    </location>
</feature>
<feature type="transmembrane region" description="Helical" evidence="2">
    <location>
        <begin position="138"/>
        <end position="161"/>
    </location>
</feature>
<dbReference type="Gene3D" id="1.20.144.10">
    <property type="entry name" value="Phosphatidic acid phosphatase type 2/haloperoxidase"/>
    <property type="match status" value="1"/>
</dbReference>
<dbReference type="PANTHER" id="PTHR14969:SF13">
    <property type="entry name" value="AT30094P"/>
    <property type="match status" value="1"/>
</dbReference>
<feature type="compositionally biased region" description="Basic and acidic residues" evidence="1">
    <location>
        <begin position="269"/>
        <end position="291"/>
    </location>
</feature>
<keyword evidence="2" id="KW-0472">Membrane</keyword>
<dbReference type="InterPro" id="IPR000326">
    <property type="entry name" value="PAP2/HPO"/>
</dbReference>
<dbReference type="PANTHER" id="PTHR14969">
    <property type="entry name" value="SPHINGOSINE-1-PHOSPHATE PHOSPHOHYDROLASE"/>
    <property type="match status" value="1"/>
</dbReference>
<feature type="region of interest" description="Disordered" evidence="1">
    <location>
        <begin position="223"/>
        <end position="297"/>
    </location>
</feature>
<organism evidence="4 5">
    <name type="scientific">Streptomyces thermoalcalitolerans</name>
    <dbReference type="NCBI Taxonomy" id="65605"/>
    <lineage>
        <taxon>Bacteria</taxon>
        <taxon>Bacillati</taxon>
        <taxon>Actinomycetota</taxon>
        <taxon>Actinomycetes</taxon>
        <taxon>Kitasatosporales</taxon>
        <taxon>Streptomycetaceae</taxon>
        <taxon>Streptomyces</taxon>
    </lineage>
</organism>
<evidence type="ECO:0000313" key="4">
    <source>
        <dbReference type="EMBL" id="GAA0920670.1"/>
    </source>
</evidence>
<dbReference type="SMART" id="SM00014">
    <property type="entry name" value="acidPPc"/>
    <property type="match status" value="1"/>
</dbReference>
<dbReference type="Proteomes" id="UP001501005">
    <property type="component" value="Unassembled WGS sequence"/>
</dbReference>
<keyword evidence="5" id="KW-1185">Reference proteome</keyword>
<feature type="transmembrane region" description="Helical" evidence="2">
    <location>
        <begin position="76"/>
        <end position="93"/>
    </location>
</feature>
<reference evidence="4 5" key="1">
    <citation type="journal article" date="2019" name="Int. J. Syst. Evol. Microbiol.">
        <title>The Global Catalogue of Microorganisms (GCM) 10K type strain sequencing project: providing services to taxonomists for standard genome sequencing and annotation.</title>
        <authorList>
            <consortium name="The Broad Institute Genomics Platform"/>
            <consortium name="The Broad Institute Genome Sequencing Center for Infectious Disease"/>
            <person name="Wu L."/>
            <person name="Ma J."/>
        </authorList>
    </citation>
    <scope>NUCLEOTIDE SEQUENCE [LARGE SCALE GENOMIC DNA]</scope>
    <source>
        <strain evidence="4 5">JCM 10673</strain>
    </source>
</reference>
<evidence type="ECO:0000256" key="1">
    <source>
        <dbReference type="SAM" id="MobiDB-lite"/>
    </source>
</evidence>
<comment type="caution">
    <text evidence="4">The sequence shown here is derived from an EMBL/GenBank/DDBJ whole genome shotgun (WGS) entry which is preliminary data.</text>
</comment>
<dbReference type="InterPro" id="IPR036938">
    <property type="entry name" value="PAP2/HPO_sf"/>
</dbReference>
<sequence length="297" mass="31113">MSVMSVMKPARHRNVVVLAGGIGLGAWAAFAVLCLVVDGRGTPLPVDDALLSWSLGHRPEVAVAVARGLTATGTDAFPYLLVVLAGLVVGRTARQRMAAAALGLVCLVAGQAARHGVLELVARSRPPRQEWLTHASNWSFPSGHATTSALVAGLVILAMVVRAPHGRTAICLVVGCWGALVGLTRVYLGVHWFTDVVGGWLFAVGWLGVCLGAAARWLPVRLVAGPGPKRPDDREAVAGKESAGRPREDSHGSGGSRREGARGARHGGRRAEARPPEAHRAEAQRTEDAEARPTQAP</sequence>
<evidence type="ECO:0000259" key="3">
    <source>
        <dbReference type="SMART" id="SM00014"/>
    </source>
</evidence>
<name>A0ABN1P0I7_9ACTN</name>
<dbReference type="CDD" id="cd03392">
    <property type="entry name" value="PAP2_like_2"/>
    <property type="match status" value="1"/>
</dbReference>
<proteinExistence type="predicted"/>
<feature type="compositionally biased region" description="Basic and acidic residues" evidence="1">
    <location>
        <begin position="229"/>
        <end position="262"/>
    </location>
</feature>
<gene>
    <name evidence="4" type="ORF">GCM10009549_39340</name>
</gene>
<protein>
    <submittedName>
        <fullName evidence="4">Phosphatase PAP2 family protein</fullName>
    </submittedName>
</protein>
<dbReference type="RefSeq" id="WP_425581014.1">
    <property type="nucleotide sequence ID" value="NZ_BAAAHG010000035.1"/>
</dbReference>
<feature type="transmembrane region" description="Helical" evidence="2">
    <location>
        <begin position="200"/>
        <end position="220"/>
    </location>
</feature>
<dbReference type="EMBL" id="BAAAHG010000035">
    <property type="protein sequence ID" value="GAA0920670.1"/>
    <property type="molecule type" value="Genomic_DNA"/>
</dbReference>